<dbReference type="SUPFAM" id="SSF51283">
    <property type="entry name" value="dUTPase-like"/>
    <property type="match status" value="2"/>
</dbReference>
<dbReference type="PANTHER" id="PTHR42680:SF3">
    <property type="entry name" value="DCTP DEAMINASE"/>
    <property type="match status" value="1"/>
</dbReference>
<dbReference type="InterPro" id="IPR053811">
    <property type="entry name" value="DCD_C"/>
</dbReference>
<dbReference type="GO" id="GO:0009394">
    <property type="term" value="P:2'-deoxyribonucleotide metabolic process"/>
    <property type="evidence" value="ECO:0007669"/>
    <property type="project" value="InterPro"/>
</dbReference>
<name>A0A094YYY8_9HYPH</name>
<dbReference type="Pfam" id="PF22569">
    <property type="entry name" value="DCD_C"/>
    <property type="match status" value="1"/>
</dbReference>
<evidence type="ECO:0000259" key="4">
    <source>
        <dbReference type="Pfam" id="PF22569"/>
    </source>
</evidence>
<keyword evidence="2" id="KW-0546">Nucleotide metabolism</keyword>
<dbReference type="Gene3D" id="2.70.40.10">
    <property type="match status" value="2"/>
</dbReference>
<dbReference type="EMBL" id="JMTK01000002">
    <property type="protein sequence ID" value="KJZ82185.1"/>
    <property type="molecule type" value="Genomic_DNA"/>
</dbReference>
<dbReference type="PATRIC" id="fig|556287.8.peg.927"/>
<reference evidence="5 6" key="1">
    <citation type="journal article" date="2015" name="Phytopathology">
        <title>Genomes of Candidatus Liberibacter solanacearum haplotype A from New Zealand and the USA suggest significant genome plasticity in the species.</title>
        <authorList>
            <person name="Thompson S.M."/>
            <person name="Johnson C.P."/>
            <person name="Lu A.Y."/>
            <person name="Frampton R.A."/>
            <person name="Sullivan K.L."/>
            <person name="Fiers M.W."/>
            <person name="Crowhurst R.N."/>
            <person name="Pitman A.R."/>
            <person name="Scott I."/>
            <person name="Gudmestad N.C."/>
            <person name="Smith G.R."/>
        </authorList>
    </citation>
    <scope>NUCLEOTIDE SEQUENCE [LARGE SCALE GENOMIC DNA]</scope>
    <source>
        <strain evidence="5 6">LsoNZ1</strain>
    </source>
</reference>
<keyword evidence="6" id="KW-1185">Reference proteome</keyword>
<dbReference type="InterPro" id="IPR010550">
    <property type="entry name" value="DCD_N"/>
</dbReference>
<feature type="domain" description="2'-deoxycytidine 5'-triphosphate deaminase N-terminal" evidence="3">
    <location>
        <begin position="3"/>
        <end position="162"/>
    </location>
</feature>
<evidence type="ECO:0000313" key="5">
    <source>
        <dbReference type="EMBL" id="KJZ82185.1"/>
    </source>
</evidence>
<evidence type="ECO:0000256" key="2">
    <source>
        <dbReference type="ARBA" id="ARBA00023080"/>
    </source>
</evidence>
<dbReference type="GO" id="GO:0008829">
    <property type="term" value="F:dCTP deaminase activity"/>
    <property type="evidence" value="ECO:0007669"/>
    <property type="project" value="UniProtKB-EC"/>
</dbReference>
<organism evidence="5 6">
    <name type="scientific">Candidatus Liberibacter solanacearum</name>
    <dbReference type="NCBI Taxonomy" id="556287"/>
    <lineage>
        <taxon>Bacteria</taxon>
        <taxon>Pseudomonadati</taxon>
        <taxon>Pseudomonadota</taxon>
        <taxon>Alphaproteobacteria</taxon>
        <taxon>Hyphomicrobiales</taxon>
        <taxon>Rhizobiaceae</taxon>
        <taxon>Liberibacter</taxon>
    </lineage>
</organism>
<proteinExistence type="predicted"/>
<sequence length="362" mass="40757">MDIGVLPDKFITELVANGEIIADCPLAEDQVQPSSLDLRLSAKAYRVSASFLPKAEDLVLDRIERFKLHEIDLLEGAVLEANCVYIVPLMESLKLQGGMYAYANPKSSIGRIDVLVRVLVDRHSQFDSIPANYCGRLYLEILSLSFPITIRSGSRLSQLRFMYKREVFSKEKLLLLHQEKPLIQGGIVDFSDEGIALSVNLKGEGNSGQIIGYRSKRHTAAIDVDSKKAYDIADFWDPLYSQEGYGLVLYPNEFYILASQEFVQIPPLIVAEMCPYNPLIGEFRVHYAGFFDPGFGYAEGSGAKAVLEVRSYVPFFLEHSQIIGRLRYESMMKKPENLYGDTRGSNYQAQGLKLSKHFRAIE</sequence>
<comment type="caution">
    <text evidence="5">The sequence shown here is derived from an EMBL/GenBank/DDBJ whole genome shotgun (WGS) entry which is preliminary data.</text>
</comment>
<gene>
    <name evidence="5" type="ORF">DJ66_0926</name>
</gene>
<dbReference type="NCBIfam" id="NF005734">
    <property type="entry name" value="PRK07559.1"/>
    <property type="match status" value="1"/>
</dbReference>
<protein>
    <submittedName>
        <fullName evidence="5">Deoxycytidine triphosphate deaminase</fullName>
        <ecNumber evidence="5">3.5.4.13</ecNumber>
    </submittedName>
</protein>
<evidence type="ECO:0000256" key="1">
    <source>
        <dbReference type="ARBA" id="ARBA00022801"/>
    </source>
</evidence>
<keyword evidence="1 5" id="KW-0378">Hydrolase</keyword>
<dbReference type="PANTHER" id="PTHR42680">
    <property type="entry name" value="DCTP DEAMINASE"/>
    <property type="match status" value="1"/>
</dbReference>
<dbReference type="InterPro" id="IPR036157">
    <property type="entry name" value="dUTPase-like_sf"/>
</dbReference>
<dbReference type="Pfam" id="PF06559">
    <property type="entry name" value="DCD_N"/>
    <property type="match status" value="1"/>
</dbReference>
<dbReference type="AlphaFoldDB" id="A0A094YYY8"/>
<evidence type="ECO:0000259" key="3">
    <source>
        <dbReference type="Pfam" id="PF06559"/>
    </source>
</evidence>
<dbReference type="EC" id="3.5.4.13" evidence="5"/>
<dbReference type="CDD" id="cd07557">
    <property type="entry name" value="trimeric_dUTPase"/>
    <property type="match status" value="1"/>
</dbReference>
<dbReference type="InterPro" id="IPR033704">
    <property type="entry name" value="dUTPase_trimeric"/>
</dbReference>
<dbReference type="RefSeq" id="WP_034442979.1">
    <property type="nucleotide sequence ID" value="NZ_JMTK01000002.1"/>
</dbReference>
<evidence type="ECO:0000313" key="6">
    <source>
        <dbReference type="Proteomes" id="UP000033731"/>
    </source>
</evidence>
<dbReference type="Proteomes" id="UP000033731">
    <property type="component" value="Unassembled WGS sequence"/>
</dbReference>
<accession>A0A094YYY8</accession>
<feature type="domain" description="2'-deoxycytidine 5'-triphosphate deaminase C-terminal" evidence="4">
    <location>
        <begin position="170"/>
        <end position="358"/>
    </location>
</feature>